<dbReference type="Proteomes" id="UP000199727">
    <property type="component" value="Unassembled WGS sequence"/>
</dbReference>
<comment type="similarity">
    <text evidence="1">Belongs to the asteroid family.</text>
</comment>
<sequence>MGVRGLQTFVRENRGSLCRSVLLPERDPQGSQRGSIPLIVDAWGVIFKLYLDSLPWASGGEYLRFYQITKQLIIAWRKVGLEPTFVFDGAAPIEKHPTILKRMTESLSTPKLFYATSVSSRSEPSFGRGYSTKPLLPPFASHAFIFALHRLGAATHHVPSGEADSACVIMAERVGGYVLGQDTDFLILVGKSERVAGYVPLDMLNWIEGEVSEEEAQDDKLGQSPTKTFRPAYGKRKKSHTPRQSSLLPPSNFHHPTLVMTVIPPQALRQRLRLPANYMALFASLVGNDYTPPEALQRFYEPSLDVCQRIEKAARVLREQLFSPSANSRRYVNPGDFVVELVRRVVKKLCIWQYDTEPDLLRAVNGIIEAALQYTSPHGGECCSTYPFCGELDPLGCQTPYNRPNIQAGNKNNGDDRSHSQKALEAYAAAQRKGSLLFITHGWLYPNRIYLRGALEDPTMASPRTWEGSRRVRLASYVIAEEGLGGFRFVDEPLPDLKNGMTPTERQEDRELRGLLGVESSAESSEIDLASQGAQSDDELKVVKDPPRVMVEYVRQGSAGKIIPYTLDLPPRKNSSESIPVCLRPLPDRLQAYLGPMQSDTPAIRFLPSSLQPLVAIIRHCVIEMARLTEKNERATNPAWRRHEAYAILKAGVGTFAQWRRELDSEEMVGLRRKKLSPISAGNEANEWPTLERRHAHLIAQLSNAMMDSTSLSESLLLLSTQVPYFTPIQMESLPQPLIGDPVADFGPTHLSPFLFFSGINIHSLLNHAEPPTHLKWKWTPEEDKTLHMCWHALIDELGDGMILGLNSSQANGAEISAQAMTAVGRGNIRRSKKRAAKKQAQGKAKGMFDLLGDMTI</sequence>
<dbReference type="EMBL" id="AMKT01000078">
    <property type="protein sequence ID" value="OXG13703.1"/>
    <property type="molecule type" value="Genomic_DNA"/>
</dbReference>
<dbReference type="PANTHER" id="PTHR15665:SF1">
    <property type="entry name" value="PROTEIN ASTEROID HOMOLOG 1"/>
    <property type="match status" value="1"/>
</dbReference>
<gene>
    <name evidence="3" type="ORF">C361_05843</name>
</gene>
<proteinExistence type="inferred from homology"/>
<evidence type="ECO:0008006" key="5">
    <source>
        <dbReference type="Google" id="ProtNLM"/>
    </source>
</evidence>
<protein>
    <recommendedName>
        <fullName evidence="5">Asteroid domain-containing protein</fullName>
    </recommendedName>
</protein>
<comment type="caution">
    <text evidence="3">The sequence shown here is derived from an EMBL/GenBank/DDBJ whole genome shotgun (WGS) entry which is preliminary data.</text>
</comment>
<name>A0A854Q6W8_CRYNE</name>
<dbReference type="AlphaFoldDB" id="A0A854Q6W8"/>
<evidence type="ECO:0000256" key="1">
    <source>
        <dbReference type="ARBA" id="ARBA00007398"/>
    </source>
</evidence>
<dbReference type="Gene3D" id="3.40.50.1010">
    <property type="entry name" value="5'-nuclease"/>
    <property type="match status" value="1"/>
</dbReference>
<organism evidence="3 4">
    <name type="scientific">Cryptococcus neoformans Tu259-1</name>
    <dbReference type="NCBI Taxonomy" id="1230072"/>
    <lineage>
        <taxon>Eukaryota</taxon>
        <taxon>Fungi</taxon>
        <taxon>Dikarya</taxon>
        <taxon>Basidiomycota</taxon>
        <taxon>Agaricomycotina</taxon>
        <taxon>Tremellomycetes</taxon>
        <taxon>Tremellales</taxon>
        <taxon>Cryptococcaceae</taxon>
        <taxon>Cryptococcus</taxon>
        <taxon>Cryptococcus neoformans species complex</taxon>
    </lineage>
</organism>
<dbReference type="InterPro" id="IPR026832">
    <property type="entry name" value="Asteroid"/>
</dbReference>
<accession>A0A854Q6W8</accession>
<dbReference type="InterPro" id="IPR029060">
    <property type="entry name" value="PIN-like_dom_sf"/>
</dbReference>
<evidence type="ECO:0000313" key="4">
    <source>
        <dbReference type="Proteomes" id="UP000199727"/>
    </source>
</evidence>
<feature type="region of interest" description="Disordered" evidence="2">
    <location>
        <begin position="214"/>
        <end position="250"/>
    </location>
</feature>
<reference evidence="3 4" key="1">
    <citation type="submission" date="2017-06" db="EMBL/GenBank/DDBJ databases">
        <title>Global population genomics of the pathogenic fungus Cryptococcus neoformans var. grubii.</title>
        <authorList>
            <person name="Cuomo C."/>
            <person name="Litvintseva A."/>
            <person name="Chen Y."/>
            <person name="Young S."/>
            <person name="Zeng Q."/>
            <person name="Chapman S."/>
            <person name="Gujja S."/>
            <person name="Saif S."/>
            <person name="Birren B."/>
        </authorList>
    </citation>
    <scope>NUCLEOTIDE SEQUENCE [LARGE SCALE GENOMIC DNA]</scope>
    <source>
        <strain evidence="3 4">Tu259-1</strain>
    </source>
</reference>
<dbReference type="SUPFAM" id="SSF88723">
    <property type="entry name" value="PIN domain-like"/>
    <property type="match status" value="1"/>
</dbReference>
<dbReference type="PANTHER" id="PTHR15665">
    <property type="entry name" value="ASTEROID PROTEIN"/>
    <property type="match status" value="1"/>
</dbReference>
<dbReference type="OrthoDB" id="25987at2759"/>
<evidence type="ECO:0000313" key="3">
    <source>
        <dbReference type="EMBL" id="OXG13703.1"/>
    </source>
</evidence>
<evidence type="ECO:0000256" key="2">
    <source>
        <dbReference type="SAM" id="MobiDB-lite"/>
    </source>
</evidence>